<name>A0A151RFE7_CAJCA</name>
<evidence type="ECO:0000256" key="1">
    <source>
        <dbReference type="SAM" id="Phobius"/>
    </source>
</evidence>
<organism evidence="2 3">
    <name type="scientific">Cajanus cajan</name>
    <name type="common">Pigeon pea</name>
    <name type="synonym">Cajanus indicus</name>
    <dbReference type="NCBI Taxonomy" id="3821"/>
    <lineage>
        <taxon>Eukaryota</taxon>
        <taxon>Viridiplantae</taxon>
        <taxon>Streptophyta</taxon>
        <taxon>Embryophyta</taxon>
        <taxon>Tracheophyta</taxon>
        <taxon>Spermatophyta</taxon>
        <taxon>Magnoliopsida</taxon>
        <taxon>eudicotyledons</taxon>
        <taxon>Gunneridae</taxon>
        <taxon>Pentapetalae</taxon>
        <taxon>rosids</taxon>
        <taxon>fabids</taxon>
        <taxon>Fabales</taxon>
        <taxon>Fabaceae</taxon>
        <taxon>Papilionoideae</taxon>
        <taxon>50 kb inversion clade</taxon>
        <taxon>NPAAA clade</taxon>
        <taxon>indigoferoid/millettioid clade</taxon>
        <taxon>Phaseoleae</taxon>
        <taxon>Cajanus</taxon>
    </lineage>
</organism>
<keyword evidence="1" id="KW-0812">Transmembrane</keyword>
<sequence length="98" mass="11075">MEIQKQLFKFRYHIAGALLLCLAIFSFLYLAPRFLNVLAFFWPLFLSTALFLALVLFFGKTQPPPPSDVDLPKPAEDLLHFVAGHHPDPPLDAAHKSD</sequence>
<dbReference type="Proteomes" id="UP000075243">
    <property type="component" value="Unassembled WGS sequence"/>
</dbReference>
<evidence type="ECO:0000313" key="3">
    <source>
        <dbReference type="Proteomes" id="UP000075243"/>
    </source>
</evidence>
<gene>
    <name evidence="2" type="ORF">KK1_037276</name>
</gene>
<feature type="transmembrane region" description="Helical" evidence="1">
    <location>
        <begin position="37"/>
        <end position="58"/>
    </location>
</feature>
<dbReference type="EMBL" id="KQ483778">
    <property type="protein sequence ID" value="KYP41350.1"/>
    <property type="molecule type" value="Genomic_DNA"/>
</dbReference>
<accession>A0A151RFE7</accession>
<proteinExistence type="predicted"/>
<reference evidence="2" key="1">
    <citation type="journal article" date="2012" name="Nat. Biotechnol.">
        <title>Draft genome sequence of pigeonpea (Cajanus cajan), an orphan legume crop of resource-poor farmers.</title>
        <authorList>
            <person name="Varshney R.K."/>
            <person name="Chen W."/>
            <person name="Li Y."/>
            <person name="Bharti A.K."/>
            <person name="Saxena R.K."/>
            <person name="Schlueter J.A."/>
            <person name="Donoghue M.T."/>
            <person name="Azam S."/>
            <person name="Fan G."/>
            <person name="Whaley A.M."/>
            <person name="Farmer A.D."/>
            <person name="Sheridan J."/>
            <person name="Iwata A."/>
            <person name="Tuteja R."/>
            <person name="Penmetsa R.V."/>
            <person name="Wu W."/>
            <person name="Upadhyaya H.D."/>
            <person name="Yang S.P."/>
            <person name="Shah T."/>
            <person name="Saxena K.B."/>
            <person name="Michael T."/>
            <person name="McCombie W.R."/>
            <person name="Yang B."/>
            <person name="Zhang G."/>
            <person name="Yang H."/>
            <person name="Wang J."/>
            <person name="Spillane C."/>
            <person name="Cook D.R."/>
            <person name="May G.D."/>
            <person name="Xu X."/>
            <person name="Jackson S.A."/>
        </authorList>
    </citation>
    <scope>NUCLEOTIDE SEQUENCE [LARGE SCALE GENOMIC DNA]</scope>
</reference>
<feature type="transmembrane region" description="Helical" evidence="1">
    <location>
        <begin position="12"/>
        <end position="31"/>
    </location>
</feature>
<keyword evidence="1" id="KW-1133">Transmembrane helix</keyword>
<keyword evidence="3" id="KW-1185">Reference proteome</keyword>
<dbReference type="AlphaFoldDB" id="A0A151RFE7"/>
<dbReference type="OMA" id="FRYHIAG"/>
<protein>
    <recommendedName>
        <fullName evidence="4">Transmembrane protein</fullName>
    </recommendedName>
</protein>
<dbReference type="PANTHER" id="PTHR34125">
    <property type="entry name" value="OS01G0762900 PROTEIN"/>
    <property type="match status" value="1"/>
</dbReference>
<evidence type="ECO:0000313" key="2">
    <source>
        <dbReference type="EMBL" id="KYP41350.1"/>
    </source>
</evidence>
<keyword evidence="1" id="KW-0472">Membrane</keyword>
<evidence type="ECO:0008006" key="4">
    <source>
        <dbReference type="Google" id="ProtNLM"/>
    </source>
</evidence>
<dbReference type="Gramene" id="C.cajan_39587.t">
    <property type="protein sequence ID" value="C.cajan_39587.t.cds1"/>
    <property type="gene ID" value="C.cajan_39587"/>
</dbReference>
<dbReference type="PANTHER" id="PTHR34125:SF9">
    <property type="entry name" value="PROTEIN, PUTATIVE-RELATED"/>
    <property type="match status" value="1"/>
</dbReference>